<dbReference type="GO" id="GO:0005886">
    <property type="term" value="C:plasma membrane"/>
    <property type="evidence" value="ECO:0007669"/>
    <property type="project" value="TreeGrafter"/>
</dbReference>
<dbReference type="InterPro" id="IPR045274">
    <property type="entry name" value="WAK-like"/>
</dbReference>
<organism evidence="4 5">
    <name type="scientific">Quercus lobata</name>
    <name type="common">Valley oak</name>
    <dbReference type="NCBI Taxonomy" id="97700"/>
    <lineage>
        <taxon>Eukaryota</taxon>
        <taxon>Viridiplantae</taxon>
        <taxon>Streptophyta</taxon>
        <taxon>Embryophyta</taxon>
        <taxon>Tracheophyta</taxon>
        <taxon>Spermatophyta</taxon>
        <taxon>Magnoliopsida</taxon>
        <taxon>eudicotyledons</taxon>
        <taxon>Gunneridae</taxon>
        <taxon>Pentapetalae</taxon>
        <taxon>rosids</taxon>
        <taxon>fabids</taxon>
        <taxon>Fagales</taxon>
        <taxon>Fagaceae</taxon>
        <taxon>Quercus</taxon>
    </lineage>
</organism>
<dbReference type="PANTHER" id="PTHR27005">
    <property type="entry name" value="WALL-ASSOCIATED RECEPTOR KINASE-LIKE 21"/>
    <property type="match status" value="1"/>
</dbReference>
<dbReference type="GO" id="GO:0005524">
    <property type="term" value="F:ATP binding"/>
    <property type="evidence" value="ECO:0007669"/>
    <property type="project" value="UniProtKB-KW"/>
</dbReference>
<accession>A0A7N2L4F1</accession>
<keyword evidence="5" id="KW-1185">Reference proteome</keyword>
<dbReference type="Gene3D" id="1.10.510.10">
    <property type="entry name" value="Transferase(Phosphotransferase) domain 1"/>
    <property type="match status" value="1"/>
</dbReference>
<sequence length="195" mass="22751">MKDGRLLLEELLVFCNGKSNPICIFFAKELRRATNNYDQRQCFLQDVVFEFYKGYLEGHLISVKKLRDEKNFVSKDIAVEGILQQCSKALWLLLGALETKNPTLVYEFAGHSILSNRIYETHRDHFKPIPWKFQIRIARDMAKAVAYLHTTFSRPIIHRDINSSKFKLDENNVAKLIDFSLSISIPDGQCRRCYM</sequence>
<dbReference type="OMA" id="FNGNCNP"/>
<dbReference type="InterPro" id="IPR000719">
    <property type="entry name" value="Prot_kinase_dom"/>
</dbReference>
<evidence type="ECO:0000313" key="4">
    <source>
        <dbReference type="EnsemblPlants" id="QL03p007625:mrna:CDS:1"/>
    </source>
</evidence>
<keyword evidence="2" id="KW-0067">ATP-binding</keyword>
<dbReference type="PROSITE" id="PS50011">
    <property type="entry name" value="PROTEIN_KINASE_DOM"/>
    <property type="match status" value="1"/>
</dbReference>
<dbReference type="PANTHER" id="PTHR27005:SF466">
    <property type="entry name" value="NON-FUNCTIONAL PSEUDOKINASE ZED1-LIKE"/>
    <property type="match status" value="1"/>
</dbReference>
<dbReference type="Gramene" id="QL03p007625:mrna">
    <property type="protein sequence ID" value="QL03p007625:mrna:CDS:1"/>
    <property type="gene ID" value="QL03p007625"/>
</dbReference>
<dbReference type="InParanoid" id="A0A7N2L4F1"/>
<evidence type="ECO:0000259" key="3">
    <source>
        <dbReference type="PROSITE" id="PS50011"/>
    </source>
</evidence>
<evidence type="ECO:0000313" key="5">
    <source>
        <dbReference type="Proteomes" id="UP000594261"/>
    </source>
</evidence>
<dbReference type="Gene3D" id="3.30.200.20">
    <property type="entry name" value="Phosphorylase Kinase, domain 1"/>
    <property type="match status" value="1"/>
</dbReference>
<evidence type="ECO:0000256" key="1">
    <source>
        <dbReference type="ARBA" id="ARBA00022741"/>
    </source>
</evidence>
<dbReference type="EnsemblPlants" id="QL03p007625:mrna">
    <property type="protein sequence ID" value="QL03p007625:mrna:CDS:1"/>
    <property type="gene ID" value="QL03p007625"/>
</dbReference>
<evidence type="ECO:0000256" key="2">
    <source>
        <dbReference type="ARBA" id="ARBA00022840"/>
    </source>
</evidence>
<dbReference type="GO" id="GO:0007166">
    <property type="term" value="P:cell surface receptor signaling pathway"/>
    <property type="evidence" value="ECO:0007669"/>
    <property type="project" value="InterPro"/>
</dbReference>
<dbReference type="AlphaFoldDB" id="A0A7N2L4F1"/>
<proteinExistence type="predicted"/>
<dbReference type="EMBL" id="LRBV02000003">
    <property type="status" value="NOT_ANNOTATED_CDS"/>
    <property type="molecule type" value="Genomic_DNA"/>
</dbReference>
<name>A0A7N2L4F1_QUELO</name>
<feature type="domain" description="Protein kinase" evidence="3">
    <location>
        <begin position="37"/>
        <end position="195"/>
    </location>
</feature>
<dbReference type="Proteomes" id="UP000594261">
    <property type="component" value="Chromosome 3"/>
</dbReference>
<dbReference type="Pfam" id="PF07714">
    <property type="entry name" value="PK_Tyr_Ser-Thr"/>
    <property type="match status" value="1"/>
</dbReference>
<reference evidence="4" key="2">
    <citation type="submission" date="2021-01" db="UniProtKB">
        <authorList>
            <consortium name="EnsemblPlants"/>
        </authorList>
    </citation>
    <scope>IDENTIFICATION</scope>
</reference>
<dbReference type="SUPFAM" id="SSF56112">
    <property type="entry name" value="Protein kinase-like (PK-like)"/>
    <property type="match status" value="1"/>
</dbReference>
<keyword evidence="1" id="KW-0547">Nucleotide-binding</keyword>
<dbReference type="InterPro" id="IPR011009">
    <property type="entry name" value="Kinase-like_dom_sf"/>
</dbReference>
<reference evidence="4 5" key="1">
    <citation type="journal article" date="2016" name="G3 (Bethesda)">
        <title>First Draft Assembly and Annotation of the Genome of a California Endemic Oak Quercus lobata Nee (Fagaceae).</title>
        <authorList>
            <person name="Sork V.L."/>
            <person name="Fitz-Gibbon S.T."/>
            <person name="Puiu D."/>
            <person name="Crepeau M."/>
            <person name="Gugger P.F."/>
            <person name="Sherman R."/>
            <person name="Stevens K."/>
            <person name="Langley C.H."/>
            <person name="Pellegrini M."/>
            <person name="Salzberg S.L."/>
        </authorList>
    </citation>
    <scope>NUCLEOTIDE SEQUENCE [LARGE SCALE GENOMIC DNA]</scope>
    <source>
        <strain evidence="4 5">cv. SW786</strain>
    </source>
</reference>
<dbReference type="GO" id="GO:0004674">
    <property type="term" value="F:protein serine/threonine kinase activity"/>
    <property type="evidence" value="ECO:0007669"/>
    <property type="project" value="TreeGrafter"/>
</dbReference>
<dbReference type="InterPro" id="IPR001245">
    <property type="entry name" value="Ser-Thr/Tyr_kinase_cat_dom"/>
</dbReference>
<protein>
    <recommendedName>
        <fullName evidence="3">Protein kinase domain-containing protein</fullName>
    </recommendedName>
</protein>